<organism evidence="2 3">
    <name type="scientific">Mycena chlorophos</name>
    <name type="common">Agaric fungus</name>
    <name type="synonym">Agaricus chlorophos</name>
    <dbReference type="NCBI Taxonomy" id="658473"/>
    <lineage>
        <taxon>Eukaryota</taxon>
        <taxon>Fungi</taxon>
        <taxon>Dikarya</taxon>
        <taxon>Basidiomycota</taxon>
        <taxon>Agaricomycotina</taxon>
        <taxon>Agaricomycetes</taxon>
        <taxon>Agaricomycetidae</taxon>
        <taxon>Agaricales</taxon>
        <taxon>Marasmiineae</taxon>
        <taxon>Mycenaceae</taxon>
        <taxon>Mycena</taxon>
    </lineage>
</organism>
<proteinExistence type="predicted"/>
<dbReference type="Proteomes" id="UP000815677">
    <property type="component" value="Unassembled WGS sequence"/>
</dbReference>
<dbReference type="EMBL" id="DF845209">
    <property type="protein sequence ID" value="GAT49009.1"/>
    <property type="molecule type" value="Genomic_DNA"/>
</dbReference>
<keyword evidence="3" id="KW-1185">Reference proteome</keyword>
<keyword evidence="1" id="KW-0472">Membrane</keyword>
<name>A0ABQ0LCZ9_MYCCL</name>
<accession>A0ABQ0LCZ9</accession>
<gene>
    <name evidence="2" type="ORF">MCHLO_06372</name>
</gene>
<protein>
    <submittedName>
        <fullName evidence="2">Uncharacterized protein</fullName>
    </submittedName>
</protein>
<evidence type="ECO:0000256" key="1">
    <source>
        <dbReference type="SAM" id="Phobius"/>
    </source>
</evidence>
<evidence type="ECO:0000313" key="2">
    <source>
        <dbReference type="EMBL" id="GAT49009.1"/>
    </source>
</evidence>
<feature type="transmembrane region" description="Helical" evidence="1">
    <location>
        <begin position="20"/>
        <end position="39"/>
    </location>
</feature>
<feature type="transmembrane region" description="Helical" evidence="1">
    <location>
        <begin position="46"/>
        <end position="63"/>
    </location>
</feature>
<keyword evidence="1" id="KW-0812">Transmembrane</keyword>
<evidence type="ECO:0000313" key="3">
    <source>
        <dbReference type="Proteomes" id="UP000815677"/>
    </source>
</evidence>
<reference evidence="2" key="1">
    <citation type="submission" date="2014-09" db="EMBL/GenBank/DDBJ databases">
        <title>Genome sequence of the luminous mushroom Mycena chlorophos for searching fungal bioluminescence genes.</title>
        <authorList>
            <person name="Tanaka Y."/>
            <person name="Kasuga D."/>
            <person name="Oba Y."/>
            <person name="Hase S."/>
            <person name="Sato K."/>
            <person name="Oba Y."/>
            <person name="Sakakibara Y."/>
        </authorList>
    </citation>
    <scope>NUCLEOTIDE SEQUENCE</scope>
</reference>
<sequence>MPTSPFRNLMPAPSGTSDVAPTATASNFYISALLLLHLIPNNTIRFVATVLVIFLATVFQFLYPSIDTALARLDARLSEIETLVQTSKASFVGDRLTELTEGERDLVQYAASSIRLPFVSITG</sequence>
<keyword evidence="1" id="KW-1133">Transmembrane helix</keyword>